<evidence type="ECO:0000313" key="7">
    <source>
        <dbReference type="Proteomes" id="UP000288805"/>
    </source>
</evidence>
<dbReference type="Gene3D" id="3.30.1360.120">
    <property type="entry name" value="Probable tRNA modification gtpase trme, domain 1"/>
    <property type="match status" value="1"/>
</dbReference>
<dbReference type="AlphaFoldDB" id="A0A438K2B9"/>
<keyword evidence="3" id="KW-0496">Mitochondrion</keyword>
<comment type="subcellular location">
    <subcellularLocation>
        <location evidence="1">Mitochondrion</location>
    </subcellularLocation>
</comment>
<feature type="transmembrane region" description="Helical" evidence="4">
    <location>
        <begin position="160"/>
        <end position="180"/>
    </location>
</feature>
<keyword evidence="2" id="KW-0809">Transit peptide</keyword>
<dbReference type="GO" id="GO:0005739">
    <property type="term" value="C:mitochondrion"/>
    <property type="evidence" value="ECO:0007669"/>
    <property type="project" value="UniProtKB-SubCell"/>
</dbReference>
<keyword evidence="4" id="KW-1133">Transmembrane helix</keyword>
<evidence type="ECO:0000256" key="3">
    <source>
        <dbReference type="ARBA" id="ARBA00023128"/>
    </source>
</evidence>
<evidence type="ECO:0000256" key="2">
    <source>
        <dbReference type="ARBA" id="ARBA00022946"/>
    </source>
</evidence>
<feature type="transmembrane region" description="Helical" evidence="4">
    <location>
        <begin position="186"/>
        <end position="206"/>
    </location>
</feature>
<keyword evidence="4" id="KW-0812">Transmembrane</keyword>
<dbReference type="Gene3D" id="3.30.70.1400">
    <property type="entry name" value="Aminomethyltransferase beta-barrel domains"/>
    <property type="match status" value="1"/>
</dbReference>
<keyword evidence="4" id="KW-0472">Membrane</keyword>
<dbReference type="SUPFAM" id="SSF103025">
    <property type="entry name" value="Folate-binding domain"/>
    <property type="match status" value="2"/>
</dbReference>
<dbReference type="InterPro" id="IPR017703">
    <property type="entry name" value="YgfZ/GCV_T_CS"/>
</dbReference>
<sequence length="484" mass="53983">MHRLKPSLQFRKSITYTYVTLARHFSTHQTRFDHVGPMASLLKSRSVVRFRGPDTVKFLQGLLTNDVQRFCESPGEMTSTLVTPNVPFISDSPMYALMLTPQGRFLYDLFLYRPARASEKLDRTGSGPGSDPDGRLELLADVDATVLDELLERFNKLSEFQAIVLPMMEVLIPVLFLSSFDINCLLLLVTLYIGISLNFLLLILVVQISVEADVVIENVAEEFSCWQRYGENLTEKFSSAEEPEAASVGWGAAVDPAGTSSSHGNSHGWQWFKDPRLDSLGFRGIFPSNTTPPLVEADKETDEKNYLLWRLEKGVAEGSTEILKGEAVPLEYNLAGLNAISFDKGCYVGQELIARTHHRGVIRKRLLPLKFLDDSGKGKTSFVLFSMAFINLVYSKHSLPVRPEMEQKVAPGSDVINAVSGKKAGTVTTALECRGLGLLRLNEALKGPSKLTIQGQEDVKVEAIRPEWWPTEWFQEYQQDTASA</sequence>
<evidence type="ECO:0000313" key="6">
    <source>
        <dbReference type="EMBL" id="RVX15350.1"/>
    </source>
</evidence>
<dbReference type="EMBL" id="QGNW01000018">
    <property type="protein sequence ID" value="RVX15350.1"/>
    <property type="molecule type" value="Genomic_DNA"/>
</dbReference>
<reference evidence="6 7" key="1">
    <citation type="journal article" date="2018" name="PLoS Genet.">
        <title>Population sequencing reveals clonal diversity and ancestral inbreeding in the grapevine cultivar Chardonnay.</title>
        <authorList>
            <person name="Roach M.J."/>
            <person name="Johnson D.L."/>
            <person name="Bohlmann J."/>
            <person name="van Vuuren H.J."/>
            <person name="Jones S.J."/>
            <person name="Pretorius I.S."/>
            <person name="Schmidt S.A."/>
            <person name="Borneman A.R."/>
        </authorList>
    </citation>
    <scope>NUCLEOTIDE SEQUENCE [LARGE SCALE GENOMIC DNA]</scope>
    <source>
        <strain evidence="7">cv. Chardonnay</strain>
        <tissue evidence="6">Leaf</tissue>
    </source>
</reference>
<evidence type="ECO:0000256" key="4">
    <source>
        <dbReference type="SAM" id="Phobius"/>
    </source>
</evidence>
<dbReference type="GO" id="GO:0016740">
    <property type="term" value="F:transferase activity"/>
    <property type="evidence" value="ECO:0007669"/>
    <property type="project" value="UniProtKB-KW"/>
</dbReference>
<keyword evidence="6" id="KW-0808">Transferase</keyword>
<proteinExistence type="predicted"/>
<dbReference type="PANTHER" id="PTHR22602:SF0">
    <property type="entry name" value="TRANSFERASE CAF17, MITOCHONDRIAL-RELATED"/>
    <property type="match status" value="1"/>
</dbReference>
<accession>A0A438K2B9</accession>
<dbReference type="Pfam" id="PF25455">
    <property type="entry name" value="Beta-barrel_CAF17_C"/>
    <property type="match status" value="1"/>
</dbReference>
<dbReference type="InterPro" id="IPR057460">
    <property type="entry name" value="CAF17_C"/>
</dbReference>
<comment type="caution">
    <text evidence="6">The sequence shown here is derived from an EMBL/GenBank/DDBJ whole genome shotgun (WGS) entry which is preliminary data.</text>
</comment>
<protein>
    <submittedName>
        <fullName evidence="6">Putative transferase, mitochondrial</fullName>
    </submittedName>
</protein>
<dbReference type="InterPro" id="IPR045179">
    <property type="entry name" value="YgfZ/GcvT"/>
</dbReference>
<dbReference type="Proteomes" id="UP000288805">
    <property type="component" value="Unassembled WGS sequence"/>
</dbReference>
<dbReference type="NCBIfam" id="TIGR03317">
    <property type="entry name" value="ygfZ_signature"/>
    <property type="match status" value="1"/>
</dbReference>
<gene>
    <name evidence="6" type="primary">VvCHDp000347_0</name>
    <name evidence="6" type="ORF">CK203_008981</name>
</gene>
<feature type="domain" description="CAF17 C-terminal" evidence="5">
    <location>
        <begin position="363"/>
        <end position="470"/>
    </location>
</feature>
<evidence type="ECO:0000259" key="5">
    <source>
        <dbReference type="Pfam" id="PF25455"/>
    </source>
</evidence>
<evidence type="ECO:0000256" key="1">
    <source>
        <dbReference type="ARBA" id="ARBA00004173"/>
    </source>
</evidence>
<dbReference type="PANTHER" id="PTHR22602">
    <property type="entry name" value="TRANSFERASE CAF17, MITOCHONDRIAL-RELATED"/>
    <property type="match status" value="1"/>
</dbReference>
<dbReference type="InterPro" id="IPR027266">
    <property type="entry name" value="TrmE/GcvT-like"/>
</dbReference>
<organism evidence="6 7">
    <name type="scientific">Vitis vinifera</name>
    <name type="common">Grape</name>
    <dbReference type="NCBI Taxonomy" id="29760"/>
    <lineage>
        <taxon>Eukaryota</taxon>
        <taxon>Viridiplantae</taxon>
        <taxon>Streptophyta</taxon>
        <taxon>Embryophyta</taxon>
        <taxon>Tracheophyta</taxon>
        <taxon>Spermatophyta</taxon>
        <taxon>Magnoliopsida</taxon>
        <taxon>eudicotyledons</taxon>
        <taxon>Gunneridae</taxon>
        <taxon>Pentapetalae</taxon>
        <taxon>rosids</taxon>
        <taxon>Vitales</taxon>
        <taxon>Vitaceae</taxon>
        <taxon>Viteae</taxon>
        <taxon>Vitis</taxon>
    </lineage>
</organism>
<name>A0A438K2B9_VITVI</name>